<protein>
    <recommendedName>
        <fullName evidence="1">CopG-like ribbon-helix-helix domain-containing protein</fullName>
    </recommendedName>
</protein>
<evidence type="ECO:0000313" key="2">
    <source>
        <dbReference type="EMBL" id="GET39161.1"/>
    </source>
</evidence>
<dbReference type="EMBL" id="BLAY01000060">
    <property type="protein sequence ID" value="GET39161.1"/>
    <property type="molecule type" value="Genomic_DNA"/>
</dbReference>
<accession>A0AAV3XER5</accession>
<keyword evidence="3" id="KW-1185">Reference proteome</keyword>
<name>A0AAV3XER5_9CYAN</name>
<dbReference type="Pfam" id="PF07878">
    <property type="entry name" value="RHH_5"/>
    <property type="match status" value="1"/>
</dbReference>
<comment type="caution">
    <text evidence="2">The sequence shown here is derived from an EMBL/GenBank/DDBJ whole genome shotgun (WGS) entry which is preliminary data.</text>
</comment>
<evidence type="ECO:0000313" key="3">
    <source>
        <dbReference type="Proteomes" id="UP001050975"/>
    </source>
</evidence>
<dbReference type="AlphaFoldDB" id="A0AAV3XER5"/>
<reference evidence="2" key="1">
    <citation type="submission" date="2019-10" db="EMBL/GenBank/DDBJ databases">
        <title>Draft genome sequece of Microseira wollei NIES-4236.</title>
        <authorList>
            <person name="Yamaguchi H."/>
            <person name="Suzuki S."/>
            <person name="Kawachi M."/>
        </authorList>
    </citation>
    <scope>NUCLEOTIDE SEQUENCE</scope>
    <source>
        <strain evidence="2">NIES-4236</strain>
    </source>
</reference>
<sequence>MDETSIQQKYMSNSKRISVSVTAETRNNLQALCEVEKRSMSNFVKLLIQSAIDTAKAKGKIE</sequence>
<evidence type="ECO:0000259" key="1">
    <source>
        <dbReference type="Pfam" id="PF07878"/>
    </source>
</evidence>
<gene>
    <name evidence="2" type="ORF">MiSe_39250</name>
</gene>
<feature type="domain" description="CopG-like ribbon-helix-helix" evidence="1">
    <location>
        <begin position="14"/>
        <end position="56"/>
    </location>
</feature>
<dbReference type="Proteomes" id="UP001050975">
    <property type="component" value="Unassembled WGS sequence"/>
</dbReference>
<dbReference type="InterPro" id="IPR012869">
    <property type="entry name" value="RHH_5"/>
</dbReference>
<proteinExistence type="predicted"/>
<organism evidence="2 3">
    <name type="scientific">Microseira wollei NIES-4236</name>
    <dbReference type="NCBI Taxonomy" id="2530354"/>
    <lineage>
        <taxon>Bacteria</taxon>
        <taxon>Bacillati</taxon>
        <taxon>Cyanobacteriota</taxon>
        <taxon>Cyanophyceae</taxon>
        <taxon>Oscillatoriophycideae</taxon>
        <taxon>Aerosakkonematales</taxon>
        <taxon>Aerosakkonemataceae</taxon>
        <taxon>Microseira</taxon>
    </lineage>
</organism>